<evidence type="ECO:0000313" key="1">
    <source>
        <dbReference type="EMBL" id="EGZ08292.1"/>
    </source>
</evidence>
<dbReference type="PANTHER" id="PTHR32166">
    <property type="entry name" value="OSJNBA0013A04.12 PROTEIN"/>
    <property type="match status" value="1"/>
</dbReference>
<dbReference type="RefSeq" id="XP_009536464.1">
    <property type="nucleotide sequence ID" value="XM_009538169.1"/>
</dbReference>
<name>G5A8R6_PHYSP</name>
<sequence>MKKAGRPVEAKHPNVVFNRCSAHAMNLLLKDIFKIKLFGDVLKKAIKIVKFVRARHLLLDQVRRYRRQLQKARKAGELAVPLMKHYTDKESQVKLDEVQGIVNDKQFWIKAKVVVRLTKPVTRALAVLETDACSNSMVLHEFLRLYRAPEYTEGIAALAGSSVQDEIRKLIASRWDFIRPPSDSTTVAYLLDPSKDIFN</sequence>
<organism evidence="1 2">
    <name type="scientific">Phytophthora sojae (strain P6497)</name>
    <name type="common">Soybean stem and root rot agent</name>
    <name type="synonym">Phytophthora megasperma f. sp. glycines</name>
    <dbReference type="NCBI Taxonomy" id="1094619"/>
    <lineage>
        <taxon>Eukaryota</taxon>
        <taxon>Sar</taxon>
        <taxon>Stramenopiles</taxon>
        <taxon>Oomycota</taxon>
        <taxon>Peronosporomycetes</taxon>
        <taxon>Peronosporales</taxon>
        <taxon>Peronosporaceae</taxon>
        <taxon>Phytophthora</taxon>
    </lineage>
</organism>
<dbReference type="InParanoid" id="G5A8R6"/>
<accession>G5A8R6</accession>
<protein>
    <recommendedName>
        <fullName evidence="3">DUF659 domain-containing protein</fullName>
    </recommendedName>
</protein>
<reference evidence="1 2" key="1">
    <citation type="journal article" date="2006" name="Science">
        <title>Phytophthora genome sequences uncover evolutionary origins and mechanisms of pathogenesis.</title>
        <authorList>
            <person name="Tyler B.M."/>
            <person name="Tripathy S."/>
            <person name="Zhang X."/>
            <person name="Dehal P."/>
            <person name="Jiang R.H."/>
            <person name="Aerts A."/>
            <person name="Arredondo F.D."/>
            <person name="Baxter L."/>
            <person name="Bensasson D."/>
            <person name="Beynon J.L."/>
            <person name="Chapman J."/>
            <person name="Damasceno C.M."/>
            <person name="Dorrance A.E."/>
            <person name="Dou D."/>
            <person name="Dickerman A.W."/>
            <person name="Dubchak I.L."/>
            <person name="Garbelotto M."/>
            <person name="Gijzen M."/>
            <person name="Gordon S.G."/>
            <person name="Govers F."/>
            <person name="Grunwald N.J."/>
            <person name="Huang W."/>
            <person name="Ivors K.L."/>
            <person name="Jones R.W."/>
            <person name="Kamoun S."/>
            <person name="Krampis K."/>
            <person name="Lamour K.H."/>
            <person name="Lee M.K."/>
            <person name="McDonald W.H."/>
            <person name="Medina M."/>
            <person name="Meijer H.J."/>
            <person name="Nordberg E.K."/>
            <person name="Maclean D.J."/>
            <person name="Ospina-Giraldo M.D."/>
            <person name="Morris P.F."/>
            <person name="Phuntumart V."/>
            <person name="Putnam N.H."/>
            <person name="Rash S."/>
            <person name="Rose J.K."/>
            <person name="Sakihama Y."/>
            <person name="Salamov A.A."/>
            <person name="Savidor A."/>
            <person name="Scheuring C.F."/>
            <person name="Smith B.M."/>
            <person name="Sobral B.W."/>
            <person name="Terry A."/>
            <person name="Torto-Alalibo T.A."/>
            <person name="Win J."/>
            <person name="Xu Z."/>
            <person name="Zhang H."/>
            <person name="Grigoriev I.V."/>
            <person name="Rokhsar D.S."/>
            <person name="Boore J.L."/>
        </authorList>
    </citation>
    <scope>NUCLEOTIDE SEQUENCE [LARGE SCALE GENOMIC DNA]</scope>
    <source>
        <strain evidence="1 2">P6497</strain>
    </source>
</reference>
<dbReference type="KEGG" id="psoj:PHYSODRAFT_526881"/>
<proteinExistence type="predicted"/>
<dbReference type="InterPro" id="IPR012337">
    <property type="entry name" value="RNaseH-like_sf"/>
</dbReference>
<dbReference type="Proteomes" id="UP000002640">
    <property type="component" value="Unassembled WGS sequence"/>
</dbReference>
<dbReference type="AlphaFoldDB" id="G5A8R6"/>
<dbReference type="GeneID" id="20661068"/>
<evidence type="ECO:0008006" key="3">
    <source>
        <dbReference type="Google" id="ProtNLM"/>
    </source>
</evidence>
<keyword evidence="2" id="KW-1185">Reference proteome</keyword>
<gene>
    <name evidence="1" type="ORF">PHYSODRAFT_526881</name>
</gene>
<dbReference type="EMBL" id="JH159161">
    <property type="protein sequence ID" value="EGZ08292.1"/>
    <property type="molecule type" value="Genomic_DNA"/>
</dbReference>
<evidence type="ECO:0000313" key="2">
    <source>
        <dbReference type="Proteomes" id="UP000002640"/>
    </source>
</evidence>
<dbReference type="SUPFAM" id="SSF53098">
    <property type="entry name" value="Ribonuclease H-like"/>
    <property type="match status" value="1"/>
</dbReference>
<dbReference type="PANTHER" id="PTHR32166:SF24">
    <property type="entry name" value="F16P17.2 PROTEIN"/>
    <property type="match status" value="1"/>
</dbReference>